<feature type="domain" description="CBS" evidence="2">
    <location>
        <begin position="9"/>
        <end position="64"/>
    </location>
</feature>
<dbReference type="Gene3D" id="3.90.1280.20">
    <property type="match status" value="1"/>
</dbReference>
<dbReference type="SUPFAM" id="SSF54631">
    <property type="entry name" value="CBS-domain pair"/>
    <property type="match status" value="1"/>
</dbReference>
<dbReference type="AlphaFoldDB" id="A0A7H0VI71"/>
<evidence type="ECO:0000259" key="2">
    <source>
        <dbReference type="PROSITE" id="PS51371"/>
    </source>
</evidence>
<name>A0A7H0VI71_9FLAO</name>
<dbReference type="KEGG" id="chyd:H4K34_06155"/>
<dbReference type="Proteomes" id="UP000516305">
    <property type="component" value="Chromosome"/>
</dbReference>
<proteinExistence type="predicted"/>
<reference evidence="3 4" key="1">
    <citation type="submission" date="2020-08" db="EMBL/GenBank/DDBJ databases">
        <title>Croceimicrobium hydrocarbonivorans gen. nov., sp. nov., a novel marine bacterium isolated from a bacterial consortium that degrades polyethylene terephthalate.</title>
        <authorList>
            <person name="Liu R."/>
        </authorList>
    </citation>
    <scope>NUCLEOTIDE SEQUENCE [LARGE SCALE GENOMIC DNA]</scope>
    <source>
        <strain evidence="3 4">A20-9</strain>
    </source>
</reference>
<dbReference type="SMART" id="SM00116">
    <property type="entry name" value="CBS"/>
    <property type="match status" value="2"/>
</dbReference>
<keyword evidence="1" id="KW-0129">CBS domain</keyword>
<feature type="domain" description="CBS" evidence="2">
    <location>
        <begin position="67"/>
        <end position="127"/>
    </location>
</feature>
<dbReference type="Gene3D" id="3.10.580.10">
    <property type="entry name" value="CBS-domain"/>
    <property type="match status" value="1"/>
</dbReference>
<evidence type="ECO:0000313" key="3">
    <source>
        <dbReference type="EMBL" id="QNR25419.1"/>
    </source>
</evidence>
<dbReference type="InterPro" id="IPR046342">
    <property type="entry name" value="CBS_dom_sf"/>
</dbReference>
<accession>A0A7H0VI71</accession>
<protein>
    <submittedName>
        <fullName evidence="3">CBS domain-containing protein</fullName>
    </submittedName>
</protein>
<gene>
    <name evidence="3" type="ORF">H4K34_06155</name>
</gene>
<dbReference type="Pfam" id="PF00571">
    <property type="entry name" value="CBS"/>
    <property type="match status" value="2"/>
</dbReference>
<dbReference type="EMBL" id="CP060139">
    <property type="protein sequence ID" value="QNR25419.1"/>
    <property type="molecule type" value="Genomic_DNA"/>
</dbReference>
<organism evidence="3 4">
    <name type="scientific">Croceimicrobium hydrocarbonivorans</name>
    <dbReference type="NCBI Taxonomy" id="2761580"/>
    <lineage>
        <taxon>Bacteria</taxon>
        <taxon>Pseudomonadati</taxon>
        <taxon>Bacteroidota</taxon>
        <taxon>Flavobacteriia</taxon>
        <taxon>Flavobacteriales</taxon>
        <taxon>Owenweeksiaceae</taxon>
        <taxon>Croceimicrobium</taxon>
    </lineage>
</organism>
<dbReference type="PROSITE" id="PS51371">
    <property type="entry name" value="CBS"/>
    <property type="match status" value="2"/>
</dbReference>
<keyword evidence="4" id="KW-1185">Reference proteome</keyword>
<sequence>MNMRVRDHILNDFKPLSTGERVADIMLAMEELKCSHLPVLHEGAYLGLISEDDLLDIQNDQDSLEKHLKVIKPYKVQADTHIYEAIQVIGEGNLTCLPVIDGQGQYIGYVSPQELMWDLGRQVSYAERGGVVVLRLPVRDYHISQIAQIVESEDALILGLQLRSHANDFINVALKINQQDLSRIVKAFERYQYEVVELYHESLFDDTASDRYEGLMKYLNI</sequence>
<evidence type="ECO:0000313" key="4">
    <source>
        <dbReference type="Proteomes" id="UP000516305"/>
    </source>
</evidence>
<evidence type="ECO:0000256" key="1">
    <source>
        <dbReference type="PROSITE-ProRule" id="PRU00703"/>
    </source>
</evidence>
<dbReference type="InterPro" id="IPR000644">
    <property type="entry name" value="CBS_dom"/>
</dbReference>